<organism evidence="1 2">
    <name type="scientific">Mucuna pruriens</name>
    <name type="common">Velvet bean</name>
    <name type="synonym">Dolichos pruriens</name>
    <dbReference type="NCBI Taxonomy" id="157652"/>
    <lineage>
        <taxon>Eukaryota</taxon>
        <taxon>Viridiplantae</taxon>
        <taxon>Streptophyta</taxon>
        <taxon>Embryophyta</taxon>
        <taxon>Tracheophyta</taxon>
        <taxon>Spermatophyta</taxon>
        <taxon>Magnoliopsida</taxon>
        <taxon>eudicotyledons</taxon>
        <taxon>Gunneridae</taxon>
        <taxon>Pentapetalae</taxon>
        <taxon>rosids</taxon>
        <taxon>fabids</taxon>
        <taxon>Fabales</taxon>
        <taxon>Fabaceae</taxon>
        <taxon>Papilionoideae</taxon>
        <taxon>50 kb inversion clade</taxon>
        <taxon>NPAAA clade</taxon>
        <taxon>indigoferoid/millettioid clade</taxon>
        <taxon>Phaseoleae</taxon>
        <taxon>Mucuna</taxon>
    </lineage>
</organism>
<dbReference type="OrthoDB" id="1689420at2759"/>
<dbReference type="AlphaFoldDB" id="A0A371FW99"/>
<dbReference type="Proteomes" id="UP000257109">
    <property type="component" value="Unassembled WGS sequence"/>
</dbReference>
<accession>A0A371FW99</accession>
<dbReference type="PANTHER" id="PTHR33223:SF6">
    <property type="entry name" value="CCHC-TYPE DOMAIN-CONTAINING PROTEIN"/>
    <property type="match status" value="1"/>
</dbReference>
<evidence type="ECO:0008006" key="3">
    <source>
        <dbReference type="Google" id="ProtNLM"/>
    </source>
</evidence>
<dbReference type="EMBL" id="QJKJ01007598">
    <property type="protein sequence ID" value="RDX82605.1"/>
    <property type="molecule type" value="Genomic_DNA"/>
</dbReference>
<protein>
    <recommendedName>
        <fullName evidence="3">Retrotransposon gag domain-containing protein</fullName>
    </recommendedName>
</protein>
<reference evidence="1" key="1">
    <citation type="submission" date="2018-05" db="EMBL/GenBank/DDBJ databases">
        <title>Draft genome of Mucuna pruriens seed.</title>
        <authorList>
            <person name="Nnadi N.E."/>
            <person name="Vos R."/>
            <person name="Hasami M.H."/>
            <person name="Devisetty U.K."/>
            <person name="Aguiy J.C."/>
        </authorList>
    </citation>
    <scope>NUCLEOTIDE SEQUENCE [LARGE SCALE GENOMIC DNA]</scope>
    <source>
        <strain evidence="1">JCA_2017</strain>
    </source>
</reference>
<feature type="non-terminal residue" evidence="1">
    <location>
        <position position="1"/>
    </location>
</feature>
<dbReference type="PANTHER" id="PTHR33223">
    <property type="entry name" value="CCHC-TYPE DOMAIN-CONTAINING PROTEIN"/>
    <property type="match status" value="1"/>
</dbReference>
<name>A0A371FW99_MUCPR</name>
<sequence>MPNLPPTAKFTLHDRLRLQESSPIHMMTPFPSADSTPHGEDPHKHLKEFHMVCSTMRPHGILEDYIKMKAFLFSLDGPAKDWLYLQPILFNTWRDMKRIFLEKFFSMFRTVAI</sequence>
<comment type="caution">
    <text evidence="1">The sequence shown here is derived from an EMBL/GenBank/DDBJ whole genome shotgun (WGS) entry which is preliminary data.</text>
</comment>
<evidence type="ECO:0000313" key="1">
    <source>
        <dbReference type="EMBL" id="RDX82605.1"/>
    </source>
</evidence>
<proteinExistence type="predicted"/>
<evidence type="ECO:0000313" key="2">
    <source>
        <dbReference type="Proteomes" id="UP000257109"/>
    </source>
</evidence>
<gene>
    <name evidence="1" type="ORF">CR513_36577</name>
</gene>
<keyword evidence="2" id="KW-1185">Reference proteome</keyword>